<accession>A0AAV8SMB2</accession>
<dbReference type="GO" id="GO:0019843">
    <property type="term" value="F:rRNA binding"/>
    <property type="evidence" value="ECO:0007669"/>
    <property type="project" value="InterPro"/>
</dbReference>
<dbReference type="GO" id="GO:0005840">
    <property type="term" value="C:ribosome"/>
    <property type="evidence" value="ECO:0007669"/>
    <property type="project" value="InterPro"/>
</dbReference>
<dbReference type="SUPFAM" id="SSF54995">
    <property type="entry name" value="Ribosomal protein S6"/>
    <property type="match status" value="1"/>
</dbReference>
<organism evidence="1 2">
    <name type="scientific">Erythroxylum novogranatense</name>
    <dbReference type="NCBI Taxonomy" id="1862640"/>
    <lineage>
        <taxon>Eukaryota</taxon>
        <taxon>Viridiplantae</taxon>
        <taxon>Streptophyta</taxon>
        <taxon>Embryophyta</taxon>
        <taxon>Tracheophyta</taxon>
        <taxon>Spermatophyta</taxon>
        <taxon>Magnoliopsida</taxon>
        <taxon>eudicotyledons</taxon>
        <taxon>Gunneridae</taxon>
        <taxon>Pentapetalae</taxon>
        <taxon>rosids</taxon>
        <taxon>fabids</taxon>
        <taxon>Malpighiales</taxon>
        <taxon>Erythroxylaceae</taxon>
        <taxon>Erythroxylum</taxon>
    </lineage>
</organism>
<dbReference type="GO" id="GO:0003735">
    <property type="term" value="F:structural constituent of ribosome"/>
    <property type="evidence" value="ECO:0007669"/>
    <property type="project" value="InterPro"/>
</dbReference>
<dbReference type="Proteomes" id="UP001159364">
    <property type="component" value="Linkage Group LG10"/>
</dbReference>
<evidence type="ECO:0000313" key="1">
    <source>
        <dbReference type="EMBL" id="KAJ8753185.1"/>
    </source>
</evidence>
<evidence type="ECO:0000313" key="2">
    <source>
        <dbReference type="Proteomes" id="UP001159364"/>
    </source>
</evidence>
<dbReference type="EMBL" id="JAIWQS010000010">
    <property type="protein sequence ID" value="KAJ8753185.1"/>
    <property type="molecule type" value="Genomic_DNA"/>
</dbReference>
<sequence>MPLSDCMLLLKPHVKKEALADLVARVGKHVNSRNGVLTDIKSLDTVHRGYGIQKLDGRCYQQRRIKRRRWFHRHELLLHKLWGVIRHDVIRNFCSFVHKSILTKSMVLLLVGSVVLCPDPGKTTRGSIGPFFKDQFYA</sequence>
<protein>
    <submittedName>
        <fullName evidence="1">Uncharacterized protein</fullName>
    </submittedName>
</protein>
<proteinExistence type="predicted"/>
<comment type="caution">
    <text evidence="1">The sequence shown here is derived from an EMBL/GenBank/DDBJ whole genome shotgun (WGS) entry which is preliminary data.</text>
</comment>
<reference evidence="1 2" key="1">
    <citation type="submission" date="2021-09" db="EMBL/GenBank/DDBJ databases">
        <title>Genomic insights and catalytic innovation underlie evolution of tropane alkaloids biosynthesis.</title>
        <authorList>
            <person name="Wang Y.-J."/>
            <person name="Tian T."/>
            <person name="Huang J.-P."/>
            <person name="Huang S.-X."/>
        </authorList>
    </citation>
    <scope>NUCLEOTIDE SEQUENCE [LARGE SCALE GENOMIC DNA]</scope>
    <source>
        <strain evidence="1">KIB-2018</strain>
        <tissue evidence="1">Leaf</tissue>
    </source>
</reference>
<keyword evidence="2" id="KW-1185">Reference proteome</keyword>
<dbReference type="InterPro" id="IPR035980">
    <property type="entry name" value="Ribosomal_bS6_sf"/>
</dbReference>
<gene>
    <name evidence="1" type="ORF">K2173_017771</name>
</gene>
<dbReference type="GO" id="GO:0006412">
    <property type="term" value="P:translation"/>
    <property type="evidence" value="ECO:0007669"/>
    <property type="project" value="InterPro"/>
</dbReference>
<name>A0AAV8SMB2_9ROSI</name>
<dbReference type="AlphaFoldDB" id="A0AAV8SMB2"/>